<organism evidence="2 3">
    <name type="scientific">Piloderma croceum (strain F 1598)</name>
    <dbReference type="NCBI Taxonomy" id="765440"/>
    <lineage>
        <taxon>Eukaryota</taxon>
        <taxon>Fungi</taxon>
        <taxon>Dikarya</taxon>
        <taxon>Basidiomycota</taxon>
        <taxon>Agaricomycotina</taxon>
        <taxon>Agaricomycetes</taxon>
        <taxon>Agaricomycetidae</taxon>
        <taxon>Atheliales</taxon>
        <taxon>Atheliaceae</taxon>
        <taxon>Piloderma</taxon>
    </lineage>
</organism>
<feature type="compositionally biased region" description="Pro residues" evidence="1">
    <location>
        <begin position="99"/>
        <end position="111"/>
    </location>
</feature>
<dbReference type="AlphaFoldDB" id="A0A0C3B6A2"/>
<evidence type="ECO:0000256" key="1">
    <source>
        <dbReference type="SAM" id="MobiDB-lite"/>
    </source>
</evidence>
<accession>A0A0C3B6A2</accession>
<dbReference type="HOGENOM" id="CLU_2159356_0_0_1"/>
<proteinExistence type="predicted"/>
<evidence type="ECO:0000313" key="2">
    <source>
        <dbReference type="EMBL" id="KIM81763.1"/>
    </source>
</evidence>
<keyword evidence="3" id="KW-1185">Reference proteome</keyword>
<reference evidence="3" key="2">
    <citation type="submission" date="2015-01" db="EMBL/GenBank/DDBJ databases">
        <title>Evolutionary Origins and Diversification of the Mycorrhizal Mutualists.</title>
        <authorList>
            <consortium name="DOE Joint Genome Institute"/>
            <consortium name="Mycorrhizal Genomics Consortium"/>
            <person name="Kohler A."/>
            <person name="Kuo A."/>
            <person name="Nagy L.G."/>
            <person name="Floudas D."/>
            <person name="Copeland A."/>
            <person name="Barry K.W."/>
            <person name="Cichocki N."/>
            <person name="Veneault-Fourrey C."/>
            <person name="LaButti K."/>
            <person name="Lindquist E.A."/>
            <person name="Lipzen A."/>
            <person name="Lundell T."/>
            <person name="Morin E."/>
            <person name="Murat C."/>
            <person name="Riley R."/>
            <person name="Ohm R."/>
            <person name="Sun H."/>
            <person name="Tunlid A."/>
            <person name="Henrissat B."/>
            <person name="Grigoriev I.V."/>
            <person name="Hibbett D.S."/>
            <person name="Martin F."/>
        </authorList>
    </citation>
    <scope>NUCLEOTIDE SEQUENCE [LARGE SCALE GENOMIC DNA]</scope>
    <source>
        <strain evidence="3">F 1598</strain>
    </source>
</reference>
<dbReference type="InParanoid" id="A0A0C3B6A2"/>
<feature type="region of interest" description="Disordered" evidence="1">
    <location>
        <begin position="75"/>
        <end position="111"/>
    </location>
</feature>
<evidence type="ECO:0000313" key="3">
    <source>
        <dbReference type="Proteomes" id="UP000054166"/>
    </source>
</evidence>
<dbReference type="Proteomes" id="UP000054166">
    <property type="component" value="Unassembled WGS sequence"/>
</dbReference>
<protein>
    <submittedName>
        <fullName evidence="2">Uncharacterized protein</fullName>
    </submittedName>
</protein>
<reference evidence="2 3" key="1">
    <citation type="submission" date="2014-04" db="EMBL/GenBank/DDBJ databases">
        <authorList>
            <consortium name="DOE Joint Genome Institute"/>
            <person name="Kuo A."/>
            <person name="Tarkka M."/>
            <person name="Buscot F."/>
            <person name="Kohler A."/>
            <person name="Nagy L.G."/>
            <person name="Floudas D."/>
            <person name="Copeland A."/>
            <person name="Barry K.W."/>
            <person name="Cichocki N."/>
            <person name="Veneault-Fourrey C."/>
            <person name="LaButti K."/>
            <person name="Lindquist E.A."/>
            <person name="Lipzen A."/>
            <person name="Lundell T."/>
            <person name="Morin E."/>
            <person name="Murat C."/>
            <person name="Sun H."/>
            <person name="Tunlid A."/>
            <person name="Henrissat B."/>
            <person name="Grigoriev I.V."/>
            <person name="Hibbett D.S."/>
            <person name="Martin F."/>
            <person name="Nordberg H.P."/>
            <person name="Cantor M.N."/>
            <person name="Hua S.X."/>
        </authorList>
    </citation>
    <scope>NUCLEOTIDE SEQUENCE [LARGE SCALE GENOMIC DNA]</scope>
    <source>
        <strain evidence="2 3">F 1598</strain>
    </source>
</reference>
<name>A0A0C3B6A2_PILCF</name>
<sequence>MKDAFPRSWCVATSPFLRASVSAETERERTDVVMMSLGSETINRPGSTRPMVRTIPDRSFTSRLKRLWKGTDVYDSIKQQRKPRTEDADNDFSFTETPLTPPQTRQPPQFP</sequence>
<gene>
    <name evidence="2" type="ORF">PILCRDRAFT_8442</name>
</gene>
<dbReference type="EMBL" id="KN832997">
    <property type="protein sequence ID" value="KIM81763.1"/>
    <property type="molecule type" value="Genomic_DNA"/>
</dbReference>